<name>A0A1J0HS57_ACILW</name>
<evidence type="ECO:0000256" key="2">
    <source>
        <dbReference type="ARBA" id="ARBA00022849"/>
    </source>
</evidence>
<dbReference type="EMBL" id="JAVDSC010000027">
    <property type="protein sequence ID" value="MDR6631119.1"/>
    <property type="molecule type" value="Genomic_DNA"/>
</dbReference>
<evidence type="ECO:0000313" key="9">
    <source>
        <dbReference type="EMBL" id="MDR6631119.1"/>
    </source>
</evidence>
<dbReference type="RefSeq" id="WP_004644743.1">
    <property type="nucleotide sequence ID" value="NZ_BBSQ01000057.1"/>
</dbReference>
<dbReference type="SUPFAM" id="SSF52833">
    <property type="entry name" value="Thioredoxin-like"/>
    <property type="match status" value="1"/>
</dbReference>
<evidence type="ECO:0000256" key="6">
    <source>
        <dbReference type="PROSITE-ProRule" id="PRU01282"/>
    </source>
</evidence>
<dbReference type="InterPro" id="IPR036249">
    <property type="entry name" value="Thioredoxin-like_sf"/>
</dbReference>
<evidence type="ECO:0000256" key="5">
    <source>
        <dbReference type="ARBA" id="ARBA00039879"/>
    </source>
</evidence>
<keyword evidence="2" id="KW-0059">Arsenical resistance</keyword>
<geneLocation type="plasmid" evidence="8">
    <name>pALWED3.1</name>
</geneLocation>
<evidence type="ECO:0000256" key="7">
    <source>
        <dbReference type="RuleBase" id="RU362029"/>
    </source>
</evidence>
<keyword evidence="3 7" id="KW-0560">Oxidoreductase</keyword>
<evidence type="ECO:0000313" key="8">
    <source>
        <dbReference type="EMBL" id="APC57344.1"/>
    </source>
</evidence>
<dbReference type="PANTHER" id="PTHR30041">
    <property type="entry name" value="ARSENATE REDUCTASE"/>
    <property type="match status" value="1"/>
</dbReference>
<dbReference type="PANTHER" id="PTHR30041:SF5">
    <property type="entry name" value="ARSENATE REDUCTASE-RELATED"/>
    <property type="match status" value="1"/>
</dbReference>
<dbReference type="Proteomes" id="UP001262767">
    <property type="component" value="Unassembled WGS sequence"/>
</dbReference>
<dbReference type="NCBIfam" id="TIGR00014">
    <property type="entry name" value="arsC"/>
    <property type="match status" value="1"/>
</dbReference>
<dbReference type="EMBL" id="KX528687">
    <property type="protein sequence ID" value="APC57344.1"/>
    <property type="molecule type" value="Genomic_DNA"/>
</dbReference>
<dbReference type="GO" id="GO:0046685">
    <property type="term" value="P:response to arsenic-containing substance"/>
    <property type="evidence" value="ECO:0007669"/>
    <property type="project" value="UniProtKB-KW"/>
</dbReference>
<dbReference type="Gene3D" id="3.40.30.10">
    <property type="entry name" value="Glutaredoxin"/>
    <property type="match status" value="1"/>
</dbReference>
<proteinExistence type="inferred from homology"/>
<comment type="catalytic activity">
    <reaction evidence="7">
        <text>[glutaredoxin]-dithiol + arsenate + glutathione + H(+) = glutathionyl-S-S-[glutaredoxin] + arsenite + H2O</text>
        <dbReference type="Rhea" id="RHEA:22016"/>
        <dbReference type="Rhea" id="RHEA-COMP:10729"/>
        <dbReference type="Rhea" id="RHEA-COMP:17668"/>
        <dbReference type="ChEBI" id="CHEBI:15377"/>
        <dbReference type="ChEBI" id="CHEBI:15378"/>
        <dbReference type="ChEBI" id="CHEBI:29242"/>
        <dbReference type="ChEBI" id="CHEBI:29950"/>
        <dbReference type="ChEBI" id="CHEBI:48597"/>
        <dbReference type="ChEBI" id="CHEBI:57925"/>
        <dbReference type="ChEBI" id="CHEBI:146199"/>
        <dbReference type="EC" id="1.20.4.1"/>
    </reaction>
</comment>
<reference evidence="8" key="1">
    <citation type="journal article" date="2016" name="Biomed. Res. Int.">
        <title>Resistance of Permafrost and Modern Acinetobacter lwoffii Strains to Heavy Metals and Arsenic Revealed by Genome Analysis.</title>
        <authorList>
            <person name="Mindlin S."/>
            <person name="Petrenko A."/>
            <person name="Kurakov A."/>
            <person name="Beletsky A."/>
            <person name="Mardanov A."/>
            <person name="Petrova M."/>
        </authorList>
    </citation>
    <scope>NUCLEOTIDE SEQUENCE</scope>
    <source>
        <strain evidence="8">ED9-5a</strain>
        <plasmid evidence="8">pALWED3.1</plasmid>
    </source>
</reference>
<sequence length="142" mass="16083">MFSTIKIYHNPECGTSRNTLALIQNAGIEPIVIEYLITPPSKAELIELIRSAGLSVREAIRKNVPPYSDLEIVREDWSDEQLLNFMLQHPILINRPFVVTDLGTRLCRPSEVVLDILPFPQKGAFSKEDGEKIIDENGLRIK</sequence>
<dbReference type="InterPro" id="IPR006660">
    <property type="entry name" value="Arsenate_reductase-like"/>
</dbReference>
<gene>
    <name evidence="8" type="primary">arsC2</name>
    <name evidence="8" type="ORF">ABAC_0103</name>
    <name evidence="9" type="ORF">J2X86_003183</name>
</gene>
<reference evidence="9" key="2">
    <citation type="submission" date="2023-07" db="EMBL/GenBank/DDBJ databases">
        <title>Sorghum-associated microbial communities from plants grown in Nebraska, USA.</title>
        <authorList>
            <person name="Schachtman D."/>
        </authorList>
    </citation>
    <scope>NUCLEOTIDE SEQUENCE</scope>
    <source>
        <strain evidence="9">BE44</strain>
    </source>
</reference>
<dbReference type="InterPro" id="IPR006659">
    <property type="entry name" value="Arsenate_reductase"/>
</dbReference>
<keyword evidence="8" id="KW-0614">Plasmid</keyword>
<dbReference type="Pfam" id="PF03960">
    <property type="entry name" value="ArsC"/>
    <property type="match status" value="1"/>
</dbReference>
<evidence type="ECO:0000256" key="1">
    <source>
        <dbReference type="ARBA" id="ARBA00007198"/>
    </source>
</evidence>
<evidence type="ECO:0000256" key="4">
    <source>
        <dbReference type="ARBA" id="ARBA00038969"/>
    </source>
</evidence>
<organism evidence="8">
    <name type="scientific">Acinetobacter lwoffii</name>
    <dbReference type="NCBI Taxonomy" id="28090"/>
    <lineage>
        <taxon>Bacteria</taxon>
        <taxon>Pseudomonadati</taxon>
        <taxon>Pseudomonadota</taxon>
        <taxon>Gammaproteobacteria</taxon>
        <taxon>Moraxellales</taxon>
        <taxon>Moraxellaceae</taxon>
        <taxon>Acinetobacter</taxon>
    </lineage>
</organism>
<dbReference type="PROSITE" id="PS51353">
    <property type="entry name" value="ARSC"/>
    <property type="match status" value="1"/>
</dbReference>
<dbReference type="GO" id="GO:0008794">
    <property type="term" value="F:arsenate reductase (glutaredoxin) activity"/>
    <property type="evidence" value="ECO:0007669"/>
    <property type="project" value="UniProtKB-UniRule"/>
</dbReference>
<dbReference type="EC" id="1.20.4.1" evidence="4 7"/>
<protein>
    <recommendedName>
        <fullName evidence="5 7">Arsenate reductase</fullName>
        <ecNumber evidence="4 7">1.20.4.1</ecNumber>
    </recommendedName>
</protein>
<accession>A0A1J0HS57</accession>
<evidence type="ECO:0000256" key="3">
    <source>
        <dbReference type="ARBA" id="ARBA00023002"/>
    </source>
</evidence>
<dbReference type="CDD" id="cd03034">
    <property type="entry name" value="ArsC_ArsC"/>
    <property type="match status" value="1"/>
</dbReference>
<comment type="similarity">
    <text evidence="1 6 7">Belongs to the ArsC family.</text>
</comment>
<dbReference type="AlphaFoldDB" id="A0A1J0HS57"/>